<dbReference type="EMBL" id="WISZ01000245">
    <property type="protein sequence ID" value="MQX12902.1"/>
    <property type="molecule type" value="Genomic_DNA"/>
</dbReference>
<feature type="region of interest" description="Disordered" evidence="1">
    <location>
        <begin position="82"/>
        <end position="126"/>
    </location>
</feature>
<evidence type="ECO:0000256" key="1">
    <source>
        <dbReference type="SAM" id="MobiDB-lite"/>
    </source>
</evidence>
<gene>
    <name evidence="2" type="ORF">GHK48_33005</name>
</gene>
<protein>
    <submittedName>
        <fullName evidence="2">Uncharacterized protein</fullName>
    </submittedName>
</protein>
<proteinExistence type="predicted"/>
<evidence type="ECO:0000313" key="2">
    <source>
        <dbReference type="EMBL" id="MQX12902.1"/>
    </source>
</evidence>
<dbReference type="Proteomes" id="UP000466694">
    <property type="component" value="Unassembled WGS sequence"/>
</dbReference>
<reference evidence="2 3" key="1">
    <citation type="journal article" date="2013" name="Genome Biol.">
        <title>Comparative genomics of the core and accessory genomes of 48 Sinorhizobium strains comprising five genospecies.</title>
        <authorList>
            <person name="Sugawara M."/>
            <person name="Epstein B."/>
            <person name="Badgley B.D."/>
            <person name="Unno T."/>
            <person name="Xu L."/>
            <person name="Reese J."/>
            <person name="Gyaneshwar P."/>
            <person name="Denny R."/>
            <person name="Mudge J."/>
            <person name="Bharti A.K."/>
            <person name="Farmer A.D."/>
            <person name="May G.D."/>
            <person name="Woodward J.E."/>
            <person name="Medigue C."/>
            <person name="Vallenet D."/>
            <person name="Lajus A."/>
            <person name="Rouy Z."/>
            <person name="Martinez-Vaz B."/>
            <person name="Tiffin P."/>
            <person name="Young N.D."/>
            <person name="Sadowsky M.J."/>
        </authorList>
    </citation>
    <scope>NUCLEOTIDE SEQUENCE [LARGE SCALE GENOMIC DNA]</scope>
    <source>
        <strain evidence="2 3">USDA205</strain>
    </source>
</reference>
<dbReference type="RefSeq" id="WP_141322183.1">
    <property type="nucleotide sequence ID" value="NZ_BJNI01000046.1"/>
</dbReference>
<dbReference type="AlphaFoldDB" id="A0A844AMS7"/>
<sequence length="126" mass="13803">MIISLPIHCIRRAVAMRIDKGSPKIQTCQHLTIFLYTKMNGREKPAGLPTSVGLAVIDGAEAQGARSNPLGDQLTDLFSIGSSDPFMVNRDPDCGAPESRRSQSERPVNQLLKFQGLGRASKRNRQ</sequence>
<evidence type="ECO:0000313" key="3">
    <source>
        <dbReference type="Proteomes" id="UP000466694"/>
    </source>
</evidence>
<organism evidence="2 3">
    <name type="scientific">Rhizobium fredii</name>
    <name type="common">Sinorhizobium fredii</name>
    <dbReference type="NCBI Taxonomy" id="380"/>
    <lineage>
        <taxon>Bacteria</taxon>
        <taxon>Pseudomonadati</taxon>
        <taxon>Pseudomonadota</taxon>
        <taxon>Alphaproteobacteria</taxon>
        <taxon>Hyphomicrobiales</taxon>
        <taxon>Rhizobiaceae</taxon>
        <taxon>Sinorhizobium/Ensifer group</taxon>
        <taxon>Sinorhizobium</taxon>
    </lineage>
</organism>
<name>A0A844AMS7_RHIFR</name>
<accession>A0A844AMS7</accession>
<feature type="compositionally biased region" description="Basic and acidic residues" evidence="1">
    <location>
        <begin position="90"/>
        <end position="104"/>
    </location>
</feature>
<comment type="caution">
    <text evidence="2">The sequence shown here is derived from an EMBL/GenBank/DDBJ whole genome shotgun (WGS) entry which is preliminary data.</text>
</comment>